<evidence type="ECO:0000313" key="1">
    <source>
        <dbReference type="EMBL" id="QQP50260.1"/>
    </source>
</evidence>
<dbReference type="Proteomes" id="UP000595437">
    <property type="component" value="Chromosome 7"/>
</dbReference>
<dbReference type="GO" id="GO:0003676">
    <property type="term" value="F:nucleic acid binding"/>
    <property type="evidence" value="ECO:0007669"/>
    <property type="project" value="InterPro"/>
</dbReference>
<dbReference type="Gene3D" id="3.30.420.10">
    <property type="entry name" value="Ribonuclease H-like superfamily/Ribonuclease H"/>
    <property type="match status" value="1"/>
</dbReference>
<organism evidence="1 2">
    <name type="scientific">Caligus rogercresseyi</name>
    <name type="common">Sea louse</name>
    <dbReference type="NCBI Taxonomy" id="217165"/>
    <lineage>
        <taxon>Eukaryota</taxon>
        <taxon>Metazoa</taxon>
        <taxon>Ecdysozoa</taxon>
        <taxon>Arthropoda</taxon>
        <taxon>Crustacea</taxon>
        <taxon>Multicrustacea</taxon>
        <taxon>Hexanauplia</taxon>
        <taxon>Copepoda</taxon>
        <taxon>Siphonostomatoida</taxon>
        <taxon>Caligidae</taxon>
        <taxon>Caligus</taxon>
    </lineage>
</organism>
<keyword evidence="2" id="KW-1185">Reference proteome</keyword>
<dbReference type="EMBL" id="CP045896">
    <property type="protein sequence ID" value="QQP50260.1"/>
    <property type="molecule type" value="Genomic_DNA"/>
</dbReference>
<name>A0A7T8KA47_CALRO</name>
<accession>A0A7T8KA47</accession>
<protein>
    <recommendedName>
        <fullName evidence="3">Tc1-like transposase DDE domain-containing protein</fullName>
    </recommendedName>
</protein>
<dbReference type="AlphaFoldDB" id="A0A7T8KA47"/>
<gene>
    <name evidence="1" type="ORF">FKW44_011203</name>
</gene>
<dbReference type="OrthoDB" id="9981685at2759"/>
<dbReference type="InterPro" id="IPR036397">
    <property type="entry name" value="RNaseH_sf"/>
</dbReference>
<reference evidence="2" key="1">
    <citation type="submission" date="2021-01" db="EMBL/GenBank/DDBJ databases">
        <title>Caligus Genome Assembly.</title>
        <authorList>
            <person name="Gallardo-Escarate C."/>
        </authorList>
    </citation>
    <scope>NUCLEOTIDE SEQUENCE [LARGE SCALE GENOMIC DNA]</scope>
</reference>
<evidence type="ECO:0008006" key="3">
    <source>
        <dbReference type="Google" id="ProtNLM"/>
    </source>
</evidence>
<sequence>MKLSNVQICGLPSMPVITARSLRKKKEWKKITRVVRDVTFINKVIDTQRSMRALARDLGVAEWNVSDRPWIWQQDSAHKAKWTQEWLKSNAYSFEHFFSWPPSSPDLNMLDYYCIKDKFSADKKHAQCFVAA</sequence>
<evidence type="ECO:0000313" key="2">
    <source>
        <dbReference type="Proteomes" id="UP000595437"/>
    </source>
</evidence>
<proteinExistence type="predicted"/>